<evidence type="ECO:0000313" key="1">
    <source>
        <dbReference type="EMBL" id="TPG37703.1"/>
    </source>
</evidence>
<comment type="caution">
    <text evidence="1">The sequence shown here is derived from an EMBL/GenBank/DDBJ whole genome shotgun (WGS) entry which is preliminary data.</text>
</comment>
<dbReference type="AlphaFoldDB" id="A0A502EIX2"/>
<dbReference type="Proteomes" id="UP000317078">
    <property type="component" value="Unassembled WGS sequence"/>
</dbReference>
<accession>A0A502EIX2</accession>
<name>A0A502EIX2_9PROT</name>
<proteinExistence type="predicted"/>
<organism evidence="1 2">
    <name type="scientific">Muricoccus nepalensis</name>
    <dbReference type="NCBI Taxonomy" id="1854500"/>
    <lineage>
        <taxon>Bacteria</taxon>
        <taxon>Pseudomonadati</taxon>
        <taxon>Pseudomonadota</taxon>
        <taxon>Alphaproteobacteria</taxon>
        <taxon>Acetobacterales</taxon>
        <taxon>Roseomonadaceae</taxon>
        <taxon>Muricoccus</taxon>
    </lineage>
</organism>
<gene>
    <name evidence="1" type="ORF">EAH89_29925</name>
</gene>
<evidence type="ECO:0000313" key="2">
    <source>
        <dbReference type="Proteomes" id="UP000317078"/>
    </source>
</evidence>
<protein>
    <submittedName>
        <fullName evidence="1">Uncharacterized protein</fullName>
    </submittedName>
</protein>
<dbReference type="EMBL" id="RCZP01000087">
    <property type="protein sequence ID" value="TPG37703.1"/>
    <property type="molecule type" value="Genomic_DNA"/>
</dbReference>
<reference evidence="1 2" key="1">
    <citation type="journal article" date="2019" name="Environ. Microbiol.">
        <title>Species interactions and distinct microbial communities in high Arctic permafrost affected cryosols are associated with the CH4 and CO2 gas fluxes.</title>
        <authorList>
            <person name="Altshuler I."/>
            <person name="Hamel J."/>
            <person name="Turney S."/>
            <person name="Magnuson E."/>
            <person name="Levesque R."/>
            <person name="Greer C."/>
            <person name="Whyte L.G."/>
        </authorList>
    </citation>
    <scope>NUCLEOTIDE SEQUENCE [LARGE SCALE GENOMIC DNA]</scope>
    <source>
        <strain evidence="1 2">S9.3B</strain>
    </source>
</reference>
<sequence length="91" mass="9935">MMDGGAESSEDLQKVVARAVAGALDVMLKRTAPGERLTLIRTLRAQMEQVLAEAPLTGDPVEAIAMRTRLAALFDAEFTRREAAEQRPEQP</sequence>
<keyword evidence="2" id="KW-1185">Reference proteome</keyword>